<sequence>MPKPASALPFLGRSVGVGARPGCAERPFSNDVLLTAHSSLSLIASRRTVQVVIRHFGTPNSITSTGWRIARTAMDWVSLITDHNLQLHSRGMFDGRADTSMFAADGFAGVRIKDEHKNKGKDLFFCDLPELGGFDDFETNMRHFDPTFEMGNNYFDDTLWSSICSPDAQLVPSSCFDSINVSGVRNQSTTDTVIQSSVSVPDQNNMAHSTNMQQQTWSDGRNHIPSSYEAHASSSGEIDQFSQHIDAELFGPFRDDISSGKQTGGCEGLEAIICSHRDMQVPTASSTMLRDESVATSATCSGPDLVAARIPCSKRKLNDPLHGTPDMLLEGMAENPLEMYFPPLTTFEQPEVLMSDTSTQTYQFPEEFAGSTSATNHASMQFCSKMMSSAKLREQPRSTVILEAVPVKDFSFEKLQNGMNQMDVATKGRIRDALYRLANSVEQRHYGARTSGLVGSSGSKRFRSGRWTETQTNPMDQSVAQLLLQKPPYRNTVSPSCVTL</sequence>
<name>A0A5J9UZN8_9POAL</name>
<evidence type="ECO:0000313" key="2">
    <source>
        <dbReference type="Proteomes" id="UP000324897"/>
    </source>
</evidence>
<feature type="non-terminal residue" evidence="1">
    <location>
        <position position="1"/>
    </location>
</feature>
<proteinExistence type="predicted"/>
<gene>
    <name evidence="1" type="ORF">EJB05_20089</name>
</gene>
<evidence type="ECO:0000313" key="1">
    <source>
        <dbReference type="EMBL" id="TVU28567.1"/>
    </source>
</evidence>
<dbReference type="InterPro" id="IPR039928">
    <property type="entry name" value="LNK"/>
</dbReference>
<keyword evidence="2" id="KW-1185">Reference proteome</keyword>
<dbReference type="OrthoDB" id="618331at2759"/>
<dbReference type="GO" id="GO:0006355">
    <property type="term" value="P:regulation of DNA-templated transcription"/>
    <property type="evidence" value="ECO:0007669"/>
    <property type="project" value="InterPro"/>
</dbReference>
<dbReference type="EMBL" id="RWGY01000011">
    <property type="protein sequence ID" value="TVU28567.1"/>
    <property type="molecule type" value="Genomic_DNA"/>
</dbReference>
<dbReference type="PANTHER" id="PTHR33334">
    <property type="entry name" value="PROTEIN LNK1"/>
    <property type="match status" value="1"/>
</dbReference>
<dbReference type="Proteomes" id="UP000324897">
    <property type="component" value="Chromosome 1"/>
</dbReference>
<dbReference type="AlphaFoldDB" id="A0A5J9UZN8"/>
<reference evidence="1 2" key="1">
    <citation type="journal article" date="2019" name="Sci. Rep.">
        <title>A high-quality genome of Eragrostis curvula grass provides insights into Poaceae evolution and supports new strategies to enhance forage quality.</title>
        <authorList>
            <person name="Carballo J."/>
            <person name="Santos B.A.C.M."/>
            <person name="Zappacosta D."/>
            <person name="Garbus I."/>
            <person name="Selva J.P."/>
            <person name="Gallo C.A."/>
            <person name="Diaz A."/>
            <person name="Albertini E."/>
            <person name="Caccamo M."/>
            <person name="Echenique V."/>
        </authorList>
    </citation>
    <scope>NUCLEOTIDE SEQUENCE [LARGE SCALE GENOMIC DNA]</scope>
    <source>
        <strain evidence="2">cv. Victoria</strain>
        <tissue evidence="1">Leaf</tissue>
    </source>
</reference>
<accession>A0A5J9UZN8</accession>
<organism evidence="1 2">
    <name type="scientific">Eragrostis curvula</name>
    <name type="common">weeping love grass</name>
    <dbReference type="NCBI Taxonomy" id="38414"/>
    <lineage>
        <taxon>Eukaryota</taxon>
        <taxon>Viridiplantae</taxon>
        <taxon>Streptophyta</taxon>
        <taxon>Embryophyta</taxon>
        <taxon>Tracheophyta</taxon>
        <taxon>Spermatophyta</taxon>
        <taxon>Magnoliopsida</taxon>
        <taxon>Liliopsida</taxon>
        <taxon>Poales</taxon>
        <taxon>Poaceae</taxon>
        <taxon>PACMAD clade</taxon>
        <taxon>Chloridoideae</taxon>
        <taxon>Eragrostideae</taxon>
        <taxon>Eragrostidinae</taxon>
        <taxon>Eragrostis</taxon>
    </lineage>
</organism>
<dbReference type="PANTHER" id="PTHR33334:SF3">
    <property type="entry name" value="PROTEIN LNK1"/>
    <property type="match status" value="1"/>
</dbReference>
<comment type="caution">
    <text evidence="1">The sequence shown here is derived from an EMBL/GenBank/DDBJ whole genome shotgun (WGS) entry which is preliminary data.</text>
</comment>
<dbReference type="Gramene" id="TVU28567">
    <property type="protein sequence ID" value="TVU28567"/>
    <property type="gene ID" value="EJB05_20089"/>
</dbReference>
<protein>
    <submittedName>
        <fullName evidence="1">Uncharacterized protein</fullName>
    </submittedName>
</protein>
<dbReference type="GO" id="GO:0007623">
    <property type="term" value="P:circadian rhythm"/>
    <property type="evidence" value="ECO:0007669"/>
    <property type="project" value="InterPro"/>
</dbReference>